<evidence type="ECO:0000313" key="7">
    <source>
        <dbReference type="EMBL" id="KRM01115.1"/>
    </source>
</evidence>
<keyword evidence="8" id="KW-1185">Reference proteome</keyword>
<dbReference type="PATRIC" id="fig|1423743.5.peg.1842"/>
<dbReference type="AlphaFoldDB" id="A0A0R1VAQ9"/>
<proteinExistence type="predicted"/>
<sequence>MFNGYLFRKRGVFLTEDSVLKKWYLVFGGMLLGIILMVGVMTTARADSQSSLQRDFQKAAEKYQVPVKVLMAVSYNETRFENHNGKPSVAGGYGVMHLTDAASGDVSNAGKTTQSIPNTAVLHTLNKAAALTGISVTKLKTNDAANIAGGAALLADYQKKLGYVLSSDLNLWYGAVEKYSQDTTEEAAAFFADNVYRTIKTGVTKNGVTIAAQSVAPVKSQSESLKLVSMPTTTDGPEGLPIEWVPALYKEFDSQGDYGNYDLADRPNDGLKINYIVIHNTETTFDEATNLFASTPSYTSANYVISSEQGTIAEMVKPQNVAWHAGNWYINSHSIGIEHEGYAAVGGYWFTEAMYRSSAALVKYLAAKYHIPLDRQHIIGHDNVPGLTPANQKTMHWDPGTYWNWQHYFELLGVNFKDSQGDGNVVTITPDPAHNLTTDSGQTVTDDGVSLPLKGSNFVYLYKQPSFDSELIADKDFSNSTVGTTEKDDWADKAVTGQQFYKVGQSGDWTEIDYGGQAAWFYNPDNANTTAAAGKLVTPKNDKAIPVYGSAYPDNSILKKNKVTGTKATPLYEMPAGQKYVFGGEMTADYFNSHFNSNTAKNVIKENTKYVQVQFNHRIGFVKATDVDVVDQ</sequence>
<comment type="catalytic activity">
    <reaction evidence="1">
        <text>Hydrolyzes the link between N-acetylmuramoyl residues and L-amino acid residues in certain cell-wall glycopeptides.</text>
        <dbReference type="EC" id="3.5.1.28"/>
    </reaction>
</comment>
<keyword evidence="4" id="KW-0961">Cell wall biogenesis/degradation</keyword>
<keyword evidence="5" id="KW-1133">Transmembrane helix</keyword>
<feature type="domain" description="N-acetylmuramoyl-L-alanine amidase" evidence="6">
    <location>
        <begin position="261"/>
        <end position="400"/>
    </location>
</feature>
<feature type="transmembrane region" description="Helical" evidence="5">
    <location>
        <begin position="23"/>
        <end position="44"/>
    </location>
</feature>
<protein>
    <recommendedName>
        <fullName evidence="2">N-acetylmuramoyl-L-alanine amidase</fullName>
        <ecNumber evidence="2">3.5.1.28</ecNumber>
    </recommendedName>
</protein>
<dbReference type="EC" id="3.5.1.28" evidence="2"/>
<dbReference type="FunFam" id="3.40.80.10:FF:000006">
    <property type="entry name" value="N-acetylmuramoyl-L-alanine amidase"/>
    <property type="match status" value="1"/>
</dbReference>
<evidence type="ECO:0000256" key="4">
    <source>
        <dbReference type="ARBA" id="ARBA00023316"/>
    </source>
</evidence>
<evidence type="ECO:0000256" key="5">
    <source>
        <dbReference type="SAM" id="Phobius"/>
    </source>
</evidence>
<name>A0A0R1VAQ9_9LACO</name>
<reference evidence="7 8" key="1">
    <citation type="journal article" date="2015" name="Genome Announc.">
        <title>Expanding the biotechnology potential of lactobacilli through comparative genomics of 213 strains and associated genera.</title>
        <authorList>
            <person name="Sun Z."/>
            <person name="Harris H.M."/>
            <person name="McCann A."/>
            <person name="Guo C."/>
            <person name="Argimon S."/>
            <person name="Zhang W."/>
            <person name="Yang X."/>
            <person name="Jeffery I.B."/>
            <person name="Cooney J.C."/>
            <person name="Kagawa T.F."/>
            <person name="Liu W."/>
            <person name="Song Y."/>
            <person name="Salvetti E."/>
            <person name="Wrobel A."/>
            <person name="Rasinkangas P."/>
            <person name="Parkhill J."/>
            <person name="Rea M.C."/>
            <person name="O'Sullivan O."/>
            <person name="Ritari J."/>
            <person name="Douillard F.P."/>
            <person name="Paul Ross R."/>
            <person name="Yang R."/>
            <person name="Briner A.E."/>
            <person name="Felis G.E."/>
            <person name="de Vos W.M."/>
            <person name="Barrangou R."/>
            <person name="Klaenhammer T.R."/>
            <person name="Caufield P.W."/>
            <person name="Cui Y."/>
            <person name="Zhang H."/>
            <person name="O'Toole P.W."/>
        </authorList>
    </citation>
    <scope>NUCLEOTIDE SEQUENCE [LARGE SCALE GENOMIC DNA]</scope>
    <source>
        <strain evidence="7 8">DSM 18382</strain>
    </source>
</reference>
<dbReference type="InterPro" id="IPR036505">
    <property type="entry name" value="Amidase/PGRP_sf"/>
</dbReference>
<dbReference type="PANTHER" id="PTHR30417:SF1">
    <property type="entry name" value="N-ACETYLMURAMOYL-L-ALANINE AMIDASE AMID"/>
    <property type="match status" value="1"/>
</dbReference>
<dbReference type="SUPFAM" id="SSF55846">
    <property type="entry name" value="N-acetylmuramoyl-L-alanine amidase-like"/>
    <property type="match status" value="1"/>
</dbReference>
<evidence type="ECO:0000256" key="3">
    <source>
        <dbReference type="ARBA" id="ARBA00022801"/>
    </source>
</evidence>
<keyword evidence="5" id="KW-0812">Transmembrane</keyword>
<dbReference type="Gene3D" id="3.40.80.10">
    <property type="entry name" value="Peptidoglycan recognition protein-like"/>
    <property type="match status" value="1"/>
</dbReference>
<dbReference type="InterPro" id="IPR002502">
    <property type="entry name" value="Amidase_domain"/>
</dbReference>
<dbReference type="Proteomes" id="UP000051966">
    <property type="component" value="Unassembled WGS sequence"/>
</dbReference>
<dbReference type="SMART" id="SM00644">
    <property type="entry name" value="Ami_2"/>
    <property type="match status" value="1"/>
</dbReference>
<dbReference type="PANTHER" id="PTHR30417">
    <property type="entry name" value="N-ACETYLMURAMOYL-L-ALANINE AMIDASE AMID"/>
    <property type="match status" value="1"/>
</dbReference>
<dbReference type="SUPFAM" id="SSF53955">
    <property type="entry name" value="Lysozyme-like"/>
    <property type="match status" value="1"/>
</dbReference>
<dbReference type="GO" id="GO:0009253">
    <property type="term" value="P:peptidoglycan catabolic process"/>
    <property type="evidence" value="ECO:0007669"/>
    <property type="project" value="InterPro"/>
</dbReference>
<dbReference type="GO" id="GO:0009254">
    <property type="term" value="P:peptidoglycan turnover"/>
    <property type="evidence" value="ECO:0007669"/>
    <property type="project" value="TreeGrafter"/>
</dbReference>
<comment type="caution">
    <text evidence="7">The sequence shown here is derived from an EMBL/GenBank/DDBJ whole genome shotgun (WGS) entry which is preliminary data.</text>
</comment>
<dbReference type="EMBL" id="AZFY01000154">
    <property type="protein sequence ID" value="KRM01115.1"/>
    <property type="molecule type" value="Genomic_DNA"/>
</dbReference>
<gene>
    <name evidence="7" type="ORF">FD41_GL001784</name>
</gene>
<dbReference type="Gene3D" id="1.10.530.10">
    <property type="match status" value="1"/>
</dbReference>
<organism evidence="7 8">
    <name type="scientific">Lentilactobacillus farraginis DSM 18382 = JCM 14108</name>
    <dbReference type="NCBI Taxonomy" id="1423743"/>
    <lineage>
        <taxon>Bacteria</taxon>
        <taxon>Bacillati</taxon>
        <taxon>Bacillota</taxon>
        <taxon>Bacilli</taxon>
        <taxon>Lactobacillales</taxon>
        <taxon>Lactobacillaceae</taxon>
        <taxon>Lentilactobacillus</taxon>
    </lineage>
</organism>
<dbReference type="Pfam" id="PF01510">
    <property type="entry name" value="Amidase_2"/>
    <property type="match status" value="1"/>
</dbReference>
<dbReference type="GO" id="GO:0071555">
    <property type="term" value="P:cell wall organization"/>
    <property type="evidence" value="ECO:0007669"/>
    <property type="project" value="UniProtKB-KW"/>
</dbReference>
<evidence type="ECO:0000259" key="6">
    <source>
        <dbReference type="SMART" id="SM00644"/>
    </source>
</evidence>
<evidence type="ECO:0000256" key="2">
    <source>
        <dbReference type="ARBA" id="ARBA00011901"/>
    </source>
</evidence>
<keyword evidence="5" id="KW-0472">Membrane</keyword>
<keyword evidence="3" id="KW-0378">Hydrolase</keyword>
<dbReference type="InterPro" id="IPR023346">
    <property type="entry name" value="Lysozyme-like_dom_sf"/>
</dbReference>
<dbReference type="CDD" id="cd06583">
    <property type="entry name" value="PGRP"/>
    <property type="match status" value="1"/>
</dbReference>
<dbReference type="GO" id="GO:0008745">
    <property type="term" value="F:N-acetylmuramoyl-L-alanine amidase activity"/>
    <property type="evidence" value="ECO:0007669"/>
    <property type="project" value="UniProtKB-EC"/>
</dbReference>
<dbReference type="InterPro" id="IPR051206">
    <property type="entry name" value="NAMLAA_amidase_2"/>
</dbReference>
<accession>A0A0R1VAQ9</accession>
<evidence type="ECO:0000313" key="8">
    <source>
        <dbReference type="Proteomes" id="UP000051966"/>
    </source>
</evidence>
<evidence type="ECO:0000256" key="1">
    <source>
        <dbReference type="ARBA" id="ARBA00001561"/>
    </source>
</evidence>